<name>A0A7W2EG97_9BURK</name>
<dbReference type="GO" id="GO:0019867">
    <property type="term" value="C:outer membrane"/>
    <property type="evidence" value="ECO:0007669"/>
    <property type="project" value="InterPro"/>
</dbReference>
<dbReference type="InterPro" id="IPR008816">
    <property type="entry name" value="Gly_zipper_2TM_dom"/>
</dbReference>
<evidence type="ECO:0000259" key="4">
    <source>
        <dbReference type="Pfam" id="PF05433"/>
    </source>
</evidence>
<evidence type="ECO:0000313" key="6">
    <source>
        <dbReference type="Proteomes" id="UP000566711"/>
    </source>
</evidence>
<dbReference type="InterPro" id="IPR051407">
    <property type="entry name" value="Bact_OM_lipoprot/Surf_antigen"/>
</dbReference>
<gene>
    <name evidence="5" type="ORF">H3H36_08035</name>
</gene>
<dbReference type="PANTHER" id="PTHR35603">
    <property type="match status" value="1"/>
</dbReference>
<dbReference type="PANTHER" id="PTHR35603:SF2">
    <property type="entry name" value="OUTER MEMBRANE LIPOPROTEIN"/>
    <property type="match status" value="1"/>
</dbReference>
<dbReference type="Proteomes" id="UP000566711">
    <property type="component" value="Unassembled WGS sequence"/>
</dbReference>
<dbReference type="EMBL" id="JACEZS010000005">
    <property type="protein sequence ID" value="MBA5605306.1"/>
    <property type="molecule type" value="Genomic_DNA"/>
</dbReference>
<keyword evidence="2" id="KW-0472">Membrane</keyword>
<accession>A0A7W2EG97</accession>
<evidence type="ECO:0000256" key="1">
    <source>
        <dbReference type="ARBA" id="ARBA00004370"/>
    </source>
</evidence>
<reference evidence="5 6" key="1">
    <citation type="submission" date="2020-07" db="EMBL/GenBank/DDBJ databases">
        <title>Novel species isolated from subtropical streams in China.</title>
        <authorList>
            <person name="Lu H."/>
        </authorList>
    </citation>
    <scope>NUCLEOTIDE SEQUENCE [LARGE SCALE GENOMIC DNA]</scope>
    <source>
        <strain evidence="5 6">FT3S</strain>
    </source>
</reference>
<sequence>MTSRPLILALSLAGLMSSAWAQAPVSAKEQYAIDSKHAATRYADDKKLCSEETDSSTRMQCMRDAKSEYDKSIAQAKAAMKASPAKTGACMNECGKVVNVTVTEKAGEGSALGLIAGGVAGALLGNQVGSGHGRELATVAGAAGGAYAGKQIEQKAKSTKVWTVEVQYNNGQHASFNFDHDPGLLAGDQVRNANGTVVRN</sequence>
<dbReference type="AlphaFoldDB" id="A0A7W2EG97"/>
<evidence type="ECO:0000256" key="3">
    <source>
        <dbReference type="SAM" id="SignalP"/>
    </source>
</evidence>
<proteinExistence type="predicted"/>
<feature type="chain" id="PRO_5031457194" evidence="3">
    <location>
        <begin position="22"/>
        <end position="200"/>
    </location>
</feature>
<feature type="signal peptide" evidence="3">
    <location>
        <begin position="1"/>
        <end position="21"/>
    </location>
</feature>
<evidence type="ECO:0000313" key="5">
    <source>
        <dbReference type="EMBL" id="MBA5605306.1"/>
    </source>
</evidence>
<organism evidence="5 6">
    <name type="scientific">Rugamonas fusca</name>
    <dbReference type="NCBI Taxonomy" id="2758568"/>
    <lineage>
        <taxon>Bacteria</taxon>
        <taxon>Pseudomonadati</taxon>
        <taxon>Pseudomonadota</taxon>
        <taxon>Betaproteobacteria</taxon>
        <taxon>Burkholderiales</taxon>
        <taxon>Oxalobacteraceae</taxon>
        <taxon>Telluria group</taxon>
        <taxon>Rugamonas</taxon>
    </lineage>
</organism>
<feature type="domain" description="Glycine zipper 2TM" evidence="4">
    <location>
        <begin position="112"/>
        <end position="153"/>
    </location>
</feature>
<evidence type="ECO:0000256" key="2">
    <source>
        <dbReference type="ARBA" id="ARBA00023136"/>
    </source>
</evidence>
<keyword evidence="6" id="KW-1185">Reference proteome</keyword>
<dbReference type="Pfam" id="PF05433">
    <property type="entry name" value="Rick_17kDa_Anti"/>
    <property type="match status" value="1"/>
</dbReference>
<dbReference type="RefSeq" id="WP_182216069.1">
    <property type="nucleotide sequence ID" value="NZ_JACEZS010000005.1"/>
</dbReference>
<protein>
    <submittedName>
        <fullName evidence="5">Glycine zipper 2TM domain-containing protein</fullName>
    </submittedName>
</protein>
<keyword evidence="3" id="KW-0732">Signal</keyword>
<comment type="subcellular location">
    <subcellularLocation>
        <location evidence="1">Membrane</location>
    </subcellularLocation>
</comment>
<comment type="caution">
    <text evidence="5">The sequence shown here is derived from an EMBL/GenBank/DDBJ whole genome shotgun (WGS) entry which is preliminary data.</text>
</comment>